<dbReference type="Gene3D" id="2.30.30.30">
    <property type="match status" value="1"/>
</dbReference>
<gene>
    <name evidence="9" type="ORF">METZ01_LOCUS397047</name>
</gene>
<reference evidence="9" key="1">
    <citation type="submission" date="2018-05" db="EMBL/GenBank/DDBJ databases">
        <authorList>
            <person name="Lanie J.A."/>
            <person name="Ng W.-L."/>
            <person name="Kazmierczak K.M."/>
            <person name="Andrzejewski T.M."/>
            <person name="Davidsen T.M."/>
            <person name="Wayne K.J."/>
            <person name="Tettelin H."/>
            <person name="Glass J.I."/>
            <person name="Rusch D."/>
            <person name="Podicherti R."/>
            <person name="Tsui H.-C.T."/>
            <person name="Winkler M.E."/>
        </authorList>
    </citation>
    <scope>NUCLEOTIDE SEQUENCE</scope>
</reference>
<dbReference type="InterPro" id="IPR008991">
    <property type="entry name" value="Translation_prot_SH3-like_sf"/>
</dbReference>
<evidence type="ECO:0000256" key="2">
    <source>
        <dbReference type="ARBA" id="ARBA00004815"/>
    </source>
</evidence>
<dbReference type="InterPro" id="IPR012340">
    <property type="entry name" value="NA-bd_OB-fold"/>
</dbReference>
<dbReference type="SMART" id="SM00841">
    <property type="entry name" value="Elong-fact-P_C"/>
    <property type="match status" value="1"/>
</dbReference>
<evidence type="ECO:0000256" key="5">
    <source>
        <dbReference type="ARBA" id="ARBA00022768"/>
    </source>
</evidence>
<feature type="domain" description="Elongation factor P C-terminal" evidence="7">
    <location>
        <begin position="130"/>
        <end position="185"/>
    </location>
</feature>
<proteinExistence type="inferred from homology"/>
<evidence type="ECO:0000256" key="1">
    <source>
        <dbReference type="ARBA" id="ARBA00004496"/>
    </source>
</evidence>
<dbReference type="SMART" id="SM01185">
    <property type="entry name" value="EFP"/>
    <property type="match status" value="1"/>
</dbReference>
<dbReference type="FunFam" id="2.40.50.140:FF:000004">
    <property type="entry name" value="Elongation factor P"/>
    <property type="match status" value="1"/>
</dbReference>
<dbReference type="InterPro" id="IPR015365">
    <property type="entry name" value="Elong-fact-P_C"/>
</dbReference>
<name>A0A382VCJ3_9ZZZZ</name>
<evidence type="ECO:0008006" key="10">
    <source>
        <dbReference type="Google" id="ProtNLM"/>
    </source>
</evidence>
<dbReference type="GO" id="GO:0005829">
    <property type="term" value="C:cytosol"/>
    <property type="evidence" value="ECO:0007669"/>
    <property type="project" value="UniProtKB-ARBA"/>
</dbReference>
<dbReference type="NCBIfam" id="NF001810">
    <property type="entry name" value="PRK00529.1"/>
    <property type="match status" value="1"/>
</dbReference>
<dbReference type="CDD" id="cd04470">
    <property type="entry name" value="S1_EF-P_repeat_1"/>
    <property type="match status" value="1"/>
</dbReference>
<dbReference type="InterPro" id="IPR013852">
    <property type="entry name" value="Transl_elong_P/YeiP_CS"/>
</dbReference>
<dbReference type="AlphaFoldDB" id="A0A382VCJ3"/>
<dbReference type="CDD" id="cd05794">
    <property type="entry name" value="S1_EF-P_repeat_2"/>
    <property type="match status" value="1"/>
</dbReference>
<dbReference type="InterPro" id="IPR011768">
    <property type="entry name" value="Transl_elongation_fac_P"/>
</dbReference>
<dbReference type="GO" id="GO:0003746">
    <property type="term" value="F:translation elongation factor activity"/>
    <property type="evidence" value="ECO:0007669"/>
    <property type="project" value="UniProtKB-KW"/>
</dbReference>
<keyword evidence="5" id="KW-0251">Elongation factor</keyword>
<dbReference type="Gene3D" id="2.40.50.140">
    <property type="entry name" value="Nucleic acid-binding proteins"/>
    <property type="match status" value="2"/>
</dbReference>
<dbReference type="PANTHER" id="PTHR30053">
    <property type="entry name" value="ELONGATION FACTOR P"/>
    <property type="match status" value="1"/>
</dbReference>
<dbReference type="InterPro" id="IPR001059">
    <property type="entry name" value="Transl_elong_P/YeiP_cen"/>
</dbReference>
<dbReference type="Pfam" id="PF09285">
    <property type="entry name" value="Elong-fact-P_C"/>
    <property type="match status" value="1"/>
</dbReference>
<evidence type="ECO:0000259" key="7">
    <source>
        <dbReference type="SMART" id="SM00841"/>
    </source>
</evidence>
<dbReference type="InterPro" id="IPR014722">
    <property type="entry name" value="Rib_uL2_dom2"/>
</dbReference>
<dbReference type="PROSITE" id="PS01275">
    <property type="entry name" value="EFP"/>
    <property type="match status" value="1"/>
</dbReference>
<dbReference type="HAMAP" id="MF_00141">
    <property type="entry name" value="EF_P"/>
    <property type="match status" value="1"/>
</dbReference>
<dbReference type="InterPro" id="IPR020599">
    <property type="entry name" value="Transl_elong_fac_P/YeiP"/>
</dbReference>
<feature type="domain" description="Translation elongation factor P/YeiP central" evidence="8">
    <location>
        <begin position="68"/>
        <end position="122"/>
    </location>
</feature>
<dbReference type="InterPro" id="IPR013185">
    <property type="entry name" value="Transl_elong_KOW-like"/>
</dbReference>
<dbReference type="UniPathway" id="UPA00345"/>
<dbReference type="FunFam" id="2.40.50.140:FF:000009">
    <property type="entry name" value="Elongation factor P"/>
    <property type="match status" value="1"/>
</dbReference>
<dbReference type="SUPFAM" id="SSF50249">
    <property type="entry name" value="Nucleic acid-binding proteins"/>
    <property type="match status" value="2"/>
</dbReference>
<evidence type="ECO:0000259" key="8">
    <source>
        <dbReference type="SMART" id="SM01185"/>
    </source>
</evidence>
<dbReference type="SUPFAM" id="SSF50104">
    <property type="entry name" value="Translation proteins SH3-like domain"/>
    <property type="match status" value="1"/>
</dbReference>
<organism evidence="9">
    <name type="scientific">marine metagenome</name>
    <dbReference type="NCBI Taxonomy" id="408172"/>
    <lineage>
        <taxon>unclassified sequences</taxon>
        <taxon>metagenomes</taxon>
        <taxon>ecological metagenomes</taxon>
    </lineage>
</organism>
<dbReference type="EMBL" id="UINC01150895">
    <property type="protein sequence ID" value="SVD44193.1"/>
    <property type="molecule type" value="Genomic_DNA"/>
</dbReference>
<keyword evidence="6" id="KW-0648">Protein biosynthesis</keyword>
<dbReference type="Pfam" id="PF01132">
    <property type="entry name" value="EFP"/>
    <property type="match status" value="1"/>
</dbReference>
<evidence type="ECO:0000256" key="3">
    <source>
        <dbReference type="ARBA" id="ARBA00009479"/>
    </source>
</evidence>
<protein>
    <recommendedName>
        <fullName evidence="10">Translation elongation factor P/YeiP central domain-containing protein</fullName>
    </recommendedName>
</protein>
<comment type="subcellular location">
    <subcellularLocation>
        <location evidence="1">Cytoplasm</location>
    </subcellularLocation>
</comment>
<dbReference type="GO" id="GO:0043043">
    <property type="term" value="P:peptide biosynthetic process"/>
    <property type="evidence" value="ECO:0007669"/>
    <property type="project" value="InterPro"/>
</dbReference>
<comment type="pathway">
    <text evidence="2">Protein biosynthesis; polypeptide chain elongation.</text>
</comment>
<accession>A0A382VCJ3</accession>
<evidence type="ECO:0000313" key="9">
    <source>
        <dbReference type="EMBL" id="SVD44193.1"/>
    </source>
</evidence>
<comment type="similarity">
    <text evidence="3">Belongs to the elongation factor P family.</text>
</comment>
<dbReference type="PIRSF" id="PIRSF005901">
    <property type="entry name" value="EF-P"/>
    <property type="match status" value="1"/>
</dbReference>
<keyword evidence="4" id="KW-0963">Cytoplasm</keyword>
<sequence>MKIQTNEIRIGNILENNGKRCIVLKTATFKAGKGGAYIQVEMRDLKTRNKVNERWRTSDHVDKLEVVSRKCSFLFSDGPNSTFMDSENFEQFSVENSILGQGAKFLKENMSVTIDLIDNQAVAVLLPKTISMKISETETALKGQTATSSFKPATLENGVKIMVPGHIEVGTRILINTTDNTYSGKE</sequence>
<dbReference type="Pfam" id="PF08207">
    <property type="entry name" value="EFP_N"/>
    <property type="match status" value="1"/>
</dbReference>
<evidence type="ECO:0000256" key="6">
    <source>
        <dbReference type="ARBA" id="ARBA00022917"/>
    </source>
</evidence>
<evidence type="ECO:0000256" key="4">
    <source>
        <dbReference type="ARBA" id="ARBA00022490"/>
    </source>
</evidence>
<dbReference type="NCBIfam" id="TIGR00038">
    <property type="entry name" value="efp"/>
    <property type="match status" value="1"/>
</dbReference>
<dbReference type="PANTHER" id="PTHR30053:SF14">
    <property type="entry name" value="TRANSLATION ELONGATION FACTOR KOW-LIKE DOMAIN-CONTAINING PROTEIN"/>
    <property type="match status" value="1"/>
</dbReference>